<proteinExistence type="predicted"/>
<feature type="transmembrane region" description="Helical" evidence="1">
    <location>
        <begin position="47"/>
        <end position="67"/>
    </location>
</feature>
<keyword evidence="1" id="KW-1133">Transmembrane helix</keyword>
<dbReference type="EMBL" id="GBRH01187770">
    <property type="protein sequence ID" value="JAE10126.1"/>
    <property type="molecule type" value="Transcribed_RNA"/>
</dbReference>
<sequence>MQMAETLEAVKESDVRVSITYHVFVIHSEYFLRICCIQFKLKMVVHWYLKVTTVFIYAWFKLFLFHYNSIK</sequence>
<keyword evidence="1" id="KW-0472">Membrane</keyword>
<accession>A0A0A9FJ61</accession>
<name>A0A0A9FJ61_ARUDO</name>
<reference evidence="2" key="1">
    <citation type="submission" date="2014-09" db="EMBL/GenBank/DDBJ databases">
        <authorList>
            <person name="Magalhaes I.L.F."/>
            <person name="Oliveira U."/>
            <person name="Santos F.R."/>
            <person name="Vidigal T.H.D.A."/>
            <person name="Brescovit A.D."/>
            <person name="Santos A.J."/>
        </authorList>
    </citation>
    <scope>NUCLEOTIDE SEQUENCE</scope>
    <source>
        <tissue evidence="2">Shoot tissue taken approximately 20 cm above the soil surface</tissue>
    </source>
</reference>
<protein>
    <submittedName>
        <fullName evidence="2">Uncharacterized protein</fullName>
    </submittedName>
</protein>
<dbReference type="AlphaFoldDB" id="A0A0A9FJ61"/>
<keyword evidence="1" id="KW-0812">Transmembrane</keyword>
<evidence type="ECO:0000313" key="2">
    <source>
        <dbReference type="EMBL" id="JAE10126.1"/>
    </source>
</evidence>
<reference evidence="2" key="2">
    <citation type="journal article" date="2015" name="Data Brief">
        <title>Shoot transcriptome of the giant reed, Arundo donax.</title>
        <authorList>
            <person name="Barrero R.A."/>
            <person name="Guerrero F.D."/>
            <person name="Moolhuijzen P."/>
            <person name="Goolsby J.A."/>
            <person name="Tidwell J."/>
            <person name="Bellgard S.E."/>
            <person name="Bellgard M.I."/>
        </authorList>
    </citation>
    <scope>NUCLEOTIDE SEQUENCE</scope>
    <source>
        <tissue evidence="2">Shoot tissue taken approximately 20 cm above the soil surface</tissue>
    </source>
</reference>
<organism evidence="2">
    <name type="scientific">Arundo donax</name>
    <name type="common">Giant reed</name>
    <name type="synonym">Donax arundinaceus</name>
    <dbReference type="NCBI Taxonomy" id="35708"/>
    <lineage>
        <taxon>Eukaryota</taxon>
        <taxon>Viridiplantae</taxon>
        <taxon>Streptophyta</taxon>
        <taxon>Embryophyta</taxon>
        <taxon>Tracheophyta</taxon>
        <taxon>Spermatophyta</taxon>
        <taxon>Magnoliopsida</taxon>
        <taxon>Liliopsida</taxon>
        <taxon>Poales</taxon>
        <taxon>Poaceae</taxon>
        <taxon>PACMAD clade</taxon>
        <taxon>Arundinoideae</taxon>
        <taxon>Arundineae</taxon>
        <taxon>Arundo</taxon>
    </lineage>
</organism>
<evidence type="ECO:0000256" key="1">
    <source>
        <dbReference type="SAM" id="Phobius"/>
    </source>
</evidence>